<evidence type="ECO:0000313" key="3">
    <source>
        <dbReference type="EMBL" id="MFC0205083.1"/>
    </source>
</evidence>
<accession>A0ABV6CWH5</accession>
<dbReference type="Proteomes" id="UP001589798">
    <property type="component" value="Unassembled WGS sequence"/>
</dbReference>
<dbReference type="Gene3D" id="3.90.550.10">
    <property type="entry name" value="Spore Coat Polysaccharide Biosynthesis Protein SpsA, Chain A"/>
    <property type="match status" value="1"/>
</dbReference>
<organism evidence="3 4">
    <name type="scientific">Novosphingobium soli</name>
    <dbReference type="NCBI Taxonomy" id="574956"/>
    <lineage>
        <taxon>Bacteria</taxon>
        <taxon>Pseudomonadati</taxon>
        <taxon>Pseudomonadota</taxon>
        <taxon>Alphaproteobacteria</taxon>
        <taxon>Sphingomonadales</taxon>
        <taxon>Sphingomonadaceae</taxon>
        <taxon>Novosphingobium</taxon>
    </lineage>
</organism>
<keyword evidence="1" id="KW-0472">Membrane</keyword>
<dbReference type="EMBL" id="JBHLWK010000015">
    <property type="protein sequence ID" value="MFC0205083.1"/>
    <property type="molecule type" value="Genomic_DNA"/>
</dbReference>
<keyword evidence="4" id="KW-1185">Reference proteome</keyword>
<dbReference type="InterPro" id="IPR001173">
    <property type="entry name" value="Glyco_trans_2-like"/>
</dbReference>
<sequence length="338" mass="36594">MTGTTPPLVTIGIKALNEEEHIAAALRSACAAVEGLDGEVVLADSGSTDRTVAIALEFAADGAPVHVWRLRDTHLRCCGIGAQLAFQQARGEYFYLLDGDMTLDPEFIRQGLAFLQANPDYAAVGGRVVEVQTQSIEFELRARSDLEKGSAISGEVDRLDCGGLYRTSAIRAVGYFADRNLHAFEEFELGARLRAQGWKLARIAAPAVRHFGHAVGGYRLMLKRLRSGYAGGPGEVVRGALGAPHFRQVLRDFSQLRNGIAVWGWWIALVAAAIAGLWIPLAVLVLVPIAFLSWRRGGLRLGLYSLATWNVNAIGLIQGLARTRTAPRTPIEAQAMKP</sequence>
<dbReference type="PANTHER" id="PTHR43685:SF2">
    <property type="entry name" value="GLYCOSYLTRANSFERASE 2-LIKE DOMAIN-CONTAINING PROTEIN"/>
    <property type="match status" value="1"/>
</dbReference>
<proteinExistence type="predicted"/>
<dbReference type="InterPro" id="IPR029044">
    <property type="entry name" value="Nucleotide-diphossugar_trans"/>
</dbReference>
<evidence type="ECO:0000313" key="4">
    <source>
        <dbReference type="Proteomes" id="UP001589798"/>
    </source>
</evidence>
<dbReference type="PANTHER" id="PTHR43685">
    <property type="entry name" value="GLYCOSYLTRANSFERASE"/>
    <property type="match status" value="1"/>
</dbReference>
<evidence type="ECO:0000256" key="1">
    <source>
        <dbReference type="SAM" id="Phobius"/>
    </source>
</evidence>
<name>A0ABV6CWH5_9SPHN</name>
<evidence type="ECO:0000259" key="2">
    <source>
        <dbReference type="Pfam" id="PF00535"/>
    </source>
</evidence>
<keyword evidence="1" id="KW-0812">Transmembrane</keyword>
<keyword evidence="1" id="KW-1133">Transmembrane helix</keyword>
<dbReference type="SUPFAM" id="SSF53448">
    <property type="entry name" value="Nucleotide-diphospho-sugar transferases"/>
    <property type="match status" value="1"/>
</dbReference>
<feature type="transmembrane region" description="Helical" evidence="1">
    <location>
        <begin position="263"/>
        <end position="292"/>
    </location>
</feature>
<comment type="caution">
    <text evidence="3">The sequence shown here is derived from an EMBL/GenBank/DDBJ whole genome shotgun (WGS) entry which is preliminary data.</text>
</comment>
<reference evidence="3 4" key="1">
    <citation type="submission" date="2024-09" db="EMBL/GenBank/DDBJ databases">
        <authorList>
            <person name="Sun Q."/>
            <person name="Mori K."/>
        </authorList>
    </citation>
    <scope>NUCLEOTIDE SEQUENCE [LARGE SCALE GENOMIC DNA]</scope>
    <source>
        <strain evidence="3 4">CCM 7706</strain>
    </source>
</reference>
<protein>
    <submittedName>
        <fullName evidence="3">Glycosyltransferase family 2 protein</fullName>
    </submittedName>
</protein>
<gene>
    <name evidence="3" type="ORF">ACFFJC_12490</name>
</gene>
<dbReference type="InterPro" id="IPR050834">
    <property type="entry name" value="Glycosyltransf_2"/>
</dbReference>
<dbReference type="RefSeq" id="WP_379487819.1">
    <property type="nucleotide sequence ID" value="NZ_JBHLWK010000015.1"/>
</dbReference>
<feature type="domain" description="Glycosyltransferase 2-like" evidence="2">
    <location>
        <begin position="11"/>
        <end position="131"/>
    </location>
</feature>
<dbReference type="Pfam" id="PF00535">
    <property type="entry name" value="Glycos_transf_2"/>
    <property type="match status" value="1"/>
</dbReference>